<accession>A0A1B4FX40</accession>
<organism evidence="1 2">
    <name type="scientific">Burkholderia mayonis</name>
    <dbReference type="NCBI Taxonomy" id="1385591"/>
    <lineage>
        <taxon>Bacteria</taxon>
        <taxon>Pseudomonadati</taxon>
        <taxon>Pseudomonadota</taxon>
        <taxon>Betaproteobacteria</taxon>
        <taxon>Burkholderiales</taxon>
        <taxon>Burkholderiaceae</taxon>
        <taxon>Burkholderia</taxon>
        <taxon>pseudomallei group</taxon>
    </lineage>
</organism>
<sequence>MTSHHSNGAPVALTIASEADRPLVRSMLHRYLSELGQYDEVSSDYPYFELYWQSGEPDIDYSIAEFFILPQARGRGCGVAAACALWRAHPGRWEVGVMRGNAPARHFWPRAIAAAGAANVVRFERGGDTVFHFDMVD</sequence>
<dbReference type="EMBL" id="CP013388">
    <property type="protein sequence ID" value="AOJ08244.1"/>
    <property type="molecule type" value="Genomic_DNA"/>
</dbReference>
<name>A0A1B4FX40_9BURK</name>
<protein>
    <recommendedName>
        <fullName evidence="3">N-acetyltransferase domain-containing protein</fullName>
    </recommendedName>
</protein>
<evidence type="ECO:0000313" key="2">
    <source>
        <dbReference type="Proteomes" id="UP000067711"/>
    </source>
</evidence>
<dbReference type="SUPFAM" id="SSF55729">
    <property type="entry name" value="Acyl-CoA N-acyltransferases (Nat)"/>
    <property type="match status" value="1"/>
</dbReference>
<dbReference type="RefSeq" id="WP_066488154.1">
    <property type="nucleotide sequence ID" value="NZ_CP013388.1"/>
</dbReference>
<dbReference type="Proteomes" id="UP000067711">
    <property type="component" value="Chromosome 2"/>
</dbReference>
<gene>
    <name evidence="1" type="ORF">WS71_11785</name>
</gene>
<evidence type="ECO:0008006" key="3">
    <source>
        <dbReference type="Google" id="ProtNLM"/>
    </source>
</evidence>
<proteinExistence type="predicted"/>
<dbReference type="AlphaFoldDB" id="A0A1B4FX40"/>
<dbReference type="InterPro" id="IPR016181">
    <property type="entry name" value="Acyl_CoA_acyltransferase"/>
</dbReference>
<evidence type="ECO:0000313" key="1">
    <source>
        <dbReference type="EMBL" id="AOJ08244.1"/>
    </source>
</evidence>
<reference evidence="1 2" key="1">
    <citation type="submission" date="2015-12" db="EMBL/GenBank/DDBJ databases">
        <title>Diversity of Burkholderia near neighbor genomes.</title>
        <authorList>
            <person name="Sahl J."/>
            <person name="Wagner D."/>
            <person name="Keim P."/>
        </authorList>
    </citation>
    <scope>NUCLEOTIDE SEQUENCE [LARGE SCALE GENOMIC DNA]</scope>
    <source>
        <strain evidence="1 2">BDU8</strain>
    </source>
</reference>